<feature type="region of interest" description="Disordered" evidence="1">
    <location>
        <begin position="170"/>
        <end position="200"/>
    </location>
</feature>
<dbReference type="InterPro" id="IPR023346">
    <property type="entry name" value="Lysozyme-like_dom_sf"/>
</dbReference>
<dbReference type="Proteomes" id="UP001317532">
    <property type="component" value="Chromosome"/>
</dbReference>
<name>A0AAN2C9T9_UNVUL</name>
<accession>A0AAN2C9T9</accession>
<feature type="domain" description="Transglycosylase SLT" evidence="2">
    <location>
        <begin position="13"/>
        <end position="108"/>
    </location>
</feature>
<proteinExistence type="predicted"/>
<dbReference type="EMBL" id="AP025523">
    <property type="protein sequence ID" value="BDE06659.1"/>
    <property type="molecule type" value="Genomic_DNA"/>
</dbReference>
<sequence length="200" mass="20027">MTTNLGVAYGPQIAAAAARHHLDARLLAAVAAQETGGPGSSSGRNIVGDGGHGRGVFQIDDRYHPFARTAAAMDPARNADYAAGLLAASLERYGGDVHAALSAYNAGSPEAAGTRTDWGDGPRLGYADSVLRHYAELGGPGTASTGPTAGPLDALLGFVALLGGSAVSGQPQLPPYRPLAQPDQNDSGDTAPAVLADGDA</sequence>
<dbReference type="RefSeq" id="WP_317994308.1">
    <property type="nucleotide sequence ID" value="NZ_AP025523.1"/>
</dbReference>
<evidence type="ECO:0000256" key="1">
    <source>
        <dbReference type="SAM" id="MobiDB-lite"/>
    </source>
</evidence>
<evidence type="ECO:0000313" key="3">
    <source>
        <dbReference type="EMBL" id="BDE06659.1"/>
    </source>
</evidence>
<dbReference type="SUPFAM" id="SSF53955">
    <property type="entry name" value="Lysozyme-like"/>
    <property type="match status" value="1"/>
</dbReference>
<dbReference type="InterPro" id="IPR008258">
    <property type="entry name" value="Transglycosylase_SLT_dom_1"/>
</dbReference>
<gene>
    <name evidence="3" type="ORF">WPS_19350</name>
</gene>
<dbReference type="Pfam" id="PF01464">
    <property type="entry name" value="SLT"/>
    <property type="match status" value="1"/>
</dbReference>
<evidence type="ECO:0000259" key="2">
    <source>
        <dbReference type="Pfam" id="PF01464"/>
    </source>
</evidence>
<keyword evidence="4" id="KW-1185">Reference proteome</keyword>
<protein>
    <recommendedName>
        <fullName evidence="2">Transglycosylase SLT domain-containing protein</fullName>
    </recommendedName>
</protein>
<dbReference type="AlphaFoldDB" id="A0AAN2C9T9"/>
<dbReference type="KEGG" id="vab:WPS_19350"/>
<evidence type="ECO:0000313" key="4">
    <source>
        <dbReference type="Proteomes" id="UP001317532"/>
    </source>
</evidence>
<dbReference type="Gene3D" id="1.10.530.10">
    <property type="match status" value="1"/>
</dbReference>
<reference evidence="3 4" key="1">
    <citation type="journal article" date="2022" name="ISME Commun">
        <title>Vulcanimicrobium alpinus gen. nov. sp. nov., the first cultivated representative of the candidate phylum 'Eremiobacterota', is a metabolically versatile aerobic anoxygenic phototroph.</title>
        <authorList>
            <person name="Yabe S."/>
            <person name="Muto K."/>
            <person name="Abe K."/>
            <person name="Yokota A."/>
            <person name="Staudigel H."/>
            <person name="Tebo B.M."/>
        </authorList>
    </citation>
    <scope>NUCLEOTIDE SEQUENCE [LARGE SCALE GENOMIC DNA]</scope>
    <source>
        <strain evidence="3 4">WC8-2</strain>
    </source>
</reference>
<organism evidence="3 4">
    <name type="scientific">Vulcanimicrobium alpinum</name>
    <dbReference type="NCBI Taxonomy" id="3016050"/>
    <lineage>
        <taxon>Bacteria</taxon>
        <taxon>Bacillati</taxon>
        <taxon>Vulcanimicrobiota</taxon>
        <taxon>Vulcanimicrobiia</taxon>
        <taxon>Vulcanimicrobiales</taxon>
        <taxon>Vulcanimicrobiaceae</taxon>
        <taxon>Vulcanimicrobium</taxon>
    </lineage>
</organism>